<proteinExistence type="predicted"/>
<reference evidence="1" key="1">
    <citation type="submission" date="2019-08" db="EMBL/GenBank/DDBJ databases">
        <authorList>
            <person name="Kucharzyk K."/>
            <person name="Murdoch R.W."/>
            <person name="Higgins S."/>
            <person name="Loffler F."/>
        </authorList>
    </citation>
    <scope>NUCLEOTIDE SEQUENCE</scope>
</reference>
<dbReference type="EMBL" id="VSSQ01083459">
    <property type="protein sequence ID" value="MPN31783.1"/>
    <property type="molecule type" value="Genomic_DNA"/>
</dbReference>
<dbReference type="AlphaFoldDB" id="A0A645H7J6"/>
<organism evidence="1">
    <name type="scientific">bioreactor metagenome</name>
    <dbReference type="NCBI Taxonomy" id="1076179"/>
    <lineage>
        <taxon>unclassified sequences</taxon>
        <taxon>metagenomes</taxon>
        <taxon>ecological metagenomes</taxon>
    </lineage>
</organism>
<comment type="caution">
    <text evidence="1">The sequence shown here is derived from an EMBL/GenBank/DDBJ whole genome shotgun (WGS) entry which is preliminary data.</text>
</comment>
<accession>A0A645H7J6</accession>
<sequence>MAAIYGFDANDGHDHFGGYAVTLFGHLQDRGILRPESQAALNACLVQEARPVPLPGAHAWRAGRADQTDDARFVASTAEAVE</sequence>
<name>A0A645H7J6_9ZZZZ</name>
<protein>
    <submittedName>
        <fullName evidence="1">Uncharacterized protein</fullName>
    </submittedName>
</protein>
<evidence type="ECO:0000313" key="1">
    <source>
        <dbReference type="EMBL" id="MPN31783.1"/>
    </source>
</evidence>
<gene>
    <name evidence="1" type="ORF">SDC9_179258</name>
</gene>